<dbReference type="AlphaFoldDB" id="E2SG57"/>
<feature type="domain" description="DM13" evidence="1">
    <location>
        <begin position="63"/>
        <end position="173"/>
    </location>
</feature>
<sequence length="174" mass="18408">MKRAIVAGVVAVALAAGLAVFEPWTFWTRSTVVEALPTVSAPADTDVDPAEAAAVPAPPAEPVELSRGEFITQEHATSGVARVLELPDGSRVLRLEGFSTRNGPDLVVVLSEETAGGDWFKYNDVRMIPLGDLKGTDGDQNYDIPLDGDLAGIQSAVIWCDRFNVSFGSAPISL</sequence>
<proteinExistence type="predicted"/>
<dbReference type="Pfam" id="PF10517">
    <property type="entry name" value="DM13"/>
    <property type="match status" value="1"/>
</dbReference>
<dbReference type="PROSITE" id="PS51549">
    <property type="entry name" value="DM13"/>
    <property type="match status" value="1"/>
</dbReference>
<dbReference type="RefSeq" id="WP_007078603.1">
    <property type="nucleotide sequence ID" value="NZ_CM001024.1"/>
</dbReference>
<gene>
    <name evidence="2" type="ORF">HMPREF0063_13016</name>
</gene>
<name>E2SG57_9ACTN</name>
<dbReference type="eggNOG" id="COG1672">
    <property type="taxonomic scope" value="Bacteria"/>
</dbReference>
<dbReference type="STRING" id="585531.HMPREF0063_13016"/>
<dbReference type="EMBL" id="ACLF03000016">
    <property type="protein sequence ID" value="EFQ81814.1"/>
    <property type="molecule type" value="Genomic_DNA"/>
</dbReference>
<dbReference type="HOGENOM" id="CLU_089192_1_0_11"/>
<evidence type="ECO:0000313" key="2">
    <source>
        <dbReference type="EMBL" id="EFQ81814.1"/>
    </source>
</evidence>
<comment type="caution">
    <text evidence="2">The sequence shown here is derived from an EMBL/GenBank/DDBJ whole genome shotgun (WGS) entry which is preliminary data.</text>
</comment>
<dbReference type="Proteomes" id="UP000003111">
    <property type="component" value="Unassembled WGS sequence"/>
</dbReference>
<accession>E2SG57</accession>
<evidence type="ECO:0000259" key="1">
    <source>
        <dbReference type="PROSITE" id="PS51549"/>
    </source>
</evidence>
<dbReference type="InterPro" id="IPR019545">
    <property type="entry name" value="DM13_domain"/>
</dbReference>
<reference evidence="2" key="1">
    <citation type="submission" date="2010-08" db="EMBL/GenBank/DDBJ databases">
        <authorList>
            <person name="Muzny D."/>
            <person name="Qin X."/>
            <person name="Buhay C."/>
            <person name="Dugan-Rocha S."/>
            <person name="Ding Y."/>
            <person name="Chen G."/>
            <person name="Hawes A."/>
            <person name="Holder M."/>
            <person name="Jhangiani S."/>
            <person name="Johnson A."/>
            <person name="Khan Z."/>
            <person name="Li Z."/>
            <person name="Liu W."/>
            <person name="Liu X."/>
            <person name="Perez L."/>
            <person name="Shen H."/>
            <person name="Wang Q."/>
            <person name="Watt J."/>
            <person name="Xi L."/>
            <person name="Xin Y."/>
            <person name="Zhou J."/>
            <person name="Deng J."/>
            <person name="Jiang H."/>
            <person name="Liu Y."/>
            <person name="Qu J."/>
            <person name="Song X.-Z."/>
            <person name="Zhang L."/>
            <person name="Villasana D."/>
            <person name="Johnson A."/>
            <person name="Liu J."/>
            <person name="Liyanage D."/>
            <person name="Lorensuhewa L."/>
            <person name="Robinson T."/>
            <person name="Song A."/>
            <person name="Song B.-B."/>
            <person name="Dinh H."/>
            <person name="Thornton R."/>
            <person name="Coyle M."/>
            <person name="Francisco L."/>
            <person name="Jackson L."/>
            <person name="Javaid M."/>
            <person name="Korchina V."/>
            <person name="Kovar C."/>
            <person name="Mata R."/>
            <person name="Mathew T."/>
            <person name="Ngo R."/>
            <person name="Nguyen L."/>
            <person name="Nguyen N."/>
            <person name="Okwuonu G."/>
            <person name="Ongeri F."/>
            <person name="Pham C."/>
            <person name="Simmons D."/>
            <person name="Wilczek-Boney K."/>
            <person name="Hale W."/>
            <person name="Jakkamsetti A."/>
            <person name="Pham P."/>
            <person name="Ruth R."/>
            <person name="San Lucas F."/>
            <person name="Warren J."/>
            <person name="Zhang J."/>
            <person name="Zhao Z."/>
            <person name="Zhou C."/>
            <person name="Zhu D."/>
            <person name="Lee S."/>
            <person name="Bess C."/>
            <person name="Blankenburg K."/>
            <person name="Forbes L."/>
            <person name="Fu Q."/>
            <person name="Gubbala S."/>
            <person name="Hirani K."/>
            <person name="Jayaseelan J.C."/>
            <person name="Lara F."/>
            <person name="Munidasa M."/>
            <person name="Palculict T."/>
            <person name="Patil S."/>
            <person name="Pu L.-L."/>
            <person name="Saada N."/>
            <person name="Tang L."/>
            <person name="Weissenberger G."/>
            <person name="Zhu Y."/>
            <person name="Hemphill L."/>
            <person name="Shang Y."/>
            <person name="Youmans B."/>
            <person name="Ayvaz T."/>
            <person name="Ross M."/>
            <person name="Santibanez J."/>
            <person name="Aqrawi P."/>
            <person name="Gross S."/>
            <person name="Joshi V."/>
            <person name="Fowler G."/>
            <person name="Nazareth L."/>
            <person name="Reid J."/>
            <person name="Worley K."/>
            <person name="Petrosino J."/>
            <person name="Highlander S."/>
            <person name="Gibbs R."/>
        </authorList>
    </citation>
    <scope>NUCLEOTIDE SEQUENCE [LARGE SCALE GENOMIC DNA]</scope>
    <source>
        <strain evidence="2">DSM 15272</strain>
    </source>
</reference>
<protein>
    <recommendedName>
        <fullName evidence="1">DM13 domain-containing protein</fullName>
    </recommendedName>
</protein>
<evidence type="ECO:0000313" key="3">
    <source>
        <dbReference type="Proteomes" id="UP000003111"/>
    </source>
</evidence>
<keyword evidence="3" id="KW-1185">Reference proteome</keyword>
<dbReference type="OrthoDB" id="4751481at2"/>
<organism evidence="2 3">
    <name type="scientific">Aeromicrobium marinum DSM 15272</name>
    <dbReference type="NCBI Taxonomy" id="585531"/>
    <lineage>
        <taxon>Bacteria</taxon>
        <taxon>Bacillati</taxon>
        <taxon>Actinomycetota</taxon>
        <taxon>Actinomycetes</taxon>
        <taxon>Propionibacteriales</taxon>
        <taxon>Nocardioidaceae</taxon>
        <taxon>Aeromicrobium</taxon>
    </lineage>
</organism>